<dbReference type="KEGG" id="abi:Aboo_0603"/>
<dbReference type="eggNOG" id="arCOG13532">
    <property type="taxonomic scope" value="Archaea"/>
</dbReference>
<proteinExistence type="predicted"/>
<evidence type="ECO:0000313" key="1">
    <source>
        <dbReference type="EMBL" id="ADD08414.1"/>
    </source>
</evidence>
<gene>
    <name evidence="1" type="ordered locus">Aboo_0603</name>
</gene>
<sequence>MRIKKKRGATDEELFSLLLNEVLNDRAKKIWERIKEI</sequence>
<dbReference type="Proteomes" id="UP000001400">
    <property type="component" value="Chromosome"/>
</dbReference>
<name>B5I9V4_ACIB4</name>
<accession>B5I9V4</accession>
<dbReference type="HOGENOM" id="CLU_3338236_0_0_2"/>
<organism evidence="1 2">
    <name type="scientific">Aciduliprofundum boonei (strain DSM 19572 / T469)</name>
    <dbReference type="NCBI Taxonomy" id="439481"/>
    <lineage>
        <taxon>Archaea</taxon>
        <taxon>Methanobacteriati</taxon>
        <taxon>Thermoplasmatota</taxon>
        <taxon>DHVE2 group</taxon>
        <taxon>Candidatus Aciduliprofundum</taxon>
    </lineage>
</organism>
<dbReference type="EMBL" id="CP001941">
    <property type="protein sequence ID" value="ADD08414.1"/>
    <property type="molecule type" value="Genomic_DNA"/>
</dbReference>
<keyword evidence="2" id="KW-1185">Reference proteome</keyword>
<reference evidence="1" key="1">
    <citation type="submission" date="2010-02" db="EMBL/GenBank/DDBJ databases">
        <title>Complete sequence of Aciduliprofundum boonei T469.</title>
        <authorList>
            <consortium name="US DOE Joint Genome Institute"/>
            <person name="Lucas S."/>
            <person name="Copeland A."/>
            <person name="Lapidus A."/>
            <person name="Cheng J.-F."/>
            <person name="Bruce D."/>
            <person name="Goodwin L."/>
            <person name="Pitluck S."/>
            <person name="Saunders E."/>
            <person name="Detter J.C."/>
            <person name="Han C."/>
            <person name="Tapia R."/>
            <person name="Land M."/>
            <person name="Hauser L."/>
            <person name="Kyrpides N."/>
            <person name="Mikhailova N."/>
            <person name="Flores G."/>
            <person name="Reysenbach A.-L."/>
            <person name="Woyke T."/>
        </authorList>
    </citation>
    <scope>NUCLEOTIDE SEQUENCE</scope>
    <source>
        <strain evidence="1">T469</strain>
    </source>
</reference>
<evidence type="ECO:0000313" key="2">
    <source>
        <dbReference type="Proteomes" id="UP000001400"/>
    </source>
</evidence>
<dbReference type="AlphaFoldDB" id="B5I9V4"/>
<protein>
    <submittedName>
        <fullName evidence="1">Uncharacterized protein</fullName>
    </submittedName>
</protein>